<organism evidence="9 10">
    <name type="scientific">Hanseniaspora valbyensis NRRL Y-1626</name>
    <dbReference type="NCBI Taxonomy" id="766949"/>
    <lineage>
        <taxon>Eukaryota</taxon>
        <taxon>Fungi</taxon>
        <taxon>Dikarya</taxon>
        <taxon>Ascomycota</taxon>
        <taxon>Saccharomycotina</taxon>
        <taxon>Saccharomycetes</taxon>
        <taxon>Saccharomycodales</taxon>
        <taxon>Saccharomycodaceae</taxon>
        <taxon>Hanseniaspora</taxon>
    </lineage>
</organism>
<evidence type="ECO:0000256" key="2">
    <source>
        <dbReference type="ARBA" id="ARBA00008170"/>
    </source>
</evidence>
<reference evidence="10" key="1">
    <citation type="journal article" date="2016" name="Proc. Natl. Acad. Sci. U.S.A.">
        <title>Comparative genomics of biotechnologically important yeasts.</title>
        <authorList>
            <person name="Riley R."/>
            <person name="Haridas S."/>
            <person name="Wolfe K.H."/>
            <person name="Lopes M.R."/>
            <person name="Hittinger C.T."/>
            <person name="Goeker M."/>
            <person name="Salamov A.A."/>
            <person name="Wisecaver J.H."/>
            <person name="Long T.M."/>
            <person name="Calvey C.H."/>
            <person name="Aerts A.L."/>
            <person name="Barry K.W."/>
            <person name="Choi C."/>
            <person name="Clum A."/>
            <person name="Coughlan A.Y."/>
            <person name="Deshpande S."/>
            <person name="Douglass A.P."/>
            <person name="Hanson S.J."/>
            <person name="Klenk H.-P."/>
            <person name="LaButti K.M."/>
            <person name="Lapidus A."/>
            <person name="Lindquist E.A."/>
            <person name="Lipzen A.M."/>
            <person name="Meier-Kolthoff J.P."/>
            <person name="Ohm R.A."/>
            <person name="Otillar R.P."/>
            <person name="Pangilinan J.L."/>
            <person name="Peng Y."/>
            <person name="Rokas A."/>
            <person name="Rosa C.A."/>
            <person name="Scheuner C."/>
            <person name="Sibirny A.A."/>
            <person name="Slot J.C."/>
            <person name="Stielow J.B."/>
            <person name="Sun H."/>
            <person name="Kurtzman C.P."/>
            <person name="Blackwell M."/>
            <person name="Grigoriev I.V."/>
            <person name="Jeffries T.W."/>
        </authorList>
    </citation>
    <scope>NUCLEOTIDE SEQUENCE [LARGE SCALE GENOMIC DNA]</scope>
    <source>
        <strain evidence="10">NRRL Y-1626</strain>
    </source>
</reference>
<evidence type="ECO:0000256" key="5">
    <source>
        <dbReference type="ARBA" id="ARBA00022989"/>
    </source>
</evidence>
<feature type="transmembrane region" description="Helical" evidence="7">
    <location>
        <begin position="200"/>
        <end position="233"/>
    </location>
</feature>
<dbReference type="GO" id="GO:0006874">
    <property type="term" value="P:intracellular calcium ion homeostasis"/>
    <property type="evidence" value="ECO:0007669"/>
    <property type="project" value="TreeGrafter"/>
</dbReference>
<dbReference type="OrthoDB" id="407410at2759"/>
<keyword evidence="6 7" id="KW-0472">Membrane</keyword>
<feature type="transmembrane region" description="Helical" evidence="7">
    <location>
        <begin position="104"/>
        <end position="123"/>
    </location>
</feature>
<feature type="transmembrane region" description="Helical" evidence="7">
    <location>
        <begin position="434"/>
        <end position="454"/>
    </location>
</feature>
<keyword evidence="3" id="KW-0813">Transport</keyword>
<dbReference type="InterPro" id="IPR051359">
    <property type="entry name" value="CaCA_antiporter"/>
</dbReference>
<dbReference type="InterPro" id="IPR004837">
    <property type="entry name" value="NaCa_Exmemb"/>
</dbReference>
<accession>A0A1B7THV5</accession>
<dbReference type="EMBL" id="LXPE01000004">
    <property type="protein sequence ID" value="OBA28225.1"/>
    <property type="molecule type" value="Genomic_DNA"/>
</dbReference>
<dbReference type="GO" id="GO:0008324">
    <property type="term" value="F:monoatomic cation transmembrane transporter activity"/>
    <property type="evidence" value="ECO:0007669"/>
    <property type="project" value="TreeGrafter"/>
</dbReference>
<keyword evidence="10" id="KW-1185">Reference proteome</keyword>
<feature type="transmembrane region" description="Helical" evidence="7">
    <location>
        <begin position="23"/>
        <end position="42"/>
    </location>
</feature>
<comment type="subcellular location">
    <subcellularLocation>
        <location evidence="1">Membrane</location>
        <topology evidence="1">Multi-pass membrane protein</topology>
    </subcellularLocation>
</comment>
<dbReference type="PANTHER" id="PTHR12266:SF0">
    <property type="entry name" value="MITOCHONDRIAL SODIUM_CALCIUM EXCHANGER PROTEIN"/>
    <property type="match status" value="1"/>
</dbReference>
<feature type="transmembrane region" description="Helical" evidence="7">
    <location>
        <begin position="583"/>
        <end position="605"/>
    </location>
</feature>
<protein>
    <recommendedName>
        <fullName evidence="8">Sodium/calcium exchanger membrane region domain-containing protein</fullName>
    </recommendedName>
</protein>
<feature type="transmembrane region" description="Helical" evidence="7">
    <location>
        <begin position="544"/>
        <end position="563"/>
    </location>
</feature>
<sequence length="798" mass="90431">MTISDTIIGRLIKGSIYDHASKWAIPGSVFQLVMSFLLIGAISEDYLATNVNLLCNSSNLLVSILMAFCNSSPDLISNFVAWYSAAKEGDNEKTTADTLAVSEVLGACGTIMFIAVGFVLIGFNKLYKNINRQKFETEELKKNGSINDGDNATNLITNQSRNEDNDIIDSFCDDLNNDKYKSELTSLMIPLINKLSNDLFFFSIGMSLLLLCCALETVSMFVCLALLFLYTGYMLNNIRYHRKHGNNLIDYEVAAEDFIELQPTSELFEDNQQQEADAIFKQQAQPSSFLGTDNFEFFLSVIEGDDTKVWRDNDLNNILDSTQGIELQLSNSKVTQLRSENDPAFDYYSDNPLEEDAVPNTPIIYEDLKNESFGIFSGFISKVLPFILPYYKKFQKKNIAQKIILILTTPVLILITFTCPRFSRSIPKDNQNFLFLTVQCYMSTFFSVFLLMVFVNKLSIWPLVVFPIIFGSALLYIQFKMRNKYKQMSKLSLNNPFASIDNNDNINKADRIDSENVENEDEDDSATGKNINSLVLLDEFRKELSIFSILGILNSIIWIVILSNNLIGTIEYYQEIFGISETILGMTFFAWGNSVPDILTNVAVLKLYNKNIPEQLLDNSEILYKWLVQSLIKYSHISLVTCISSSTINSMIGVGFNALVAICLKRPFKISWKFYDIGPQTRIHLLVSASSILITMFLIASALKIIVKYDKIFKKIIIDGYLTNKTLIIDSVVEPLTTEDNNNNDLDVQETSDFNNNTTNKRHSLKYKHNRAIKYIGLSLISIWITVTLINVLIELIM</sequence>
<evidence type="ECO:0000313" key="10">
    <source>
        <dbReference type="Proteomes" id="UP000092321"/>
    </source>
</evidence>
<comment type="caution">
    <text evidence="9">The sequence shown here is derived from an EMBL/GenBank/DDBJ whole genome shotgun (WGS) entry which is preliminary data.</text>
</comment>
<feature type="transmembrane region" description="Helical" evidence="7">
    <location>
        <begin position="637"/>
        <end position="662"/>
    </location>
</feature>
<feature type="domain" description="Sodium/calcium exchanger membrane region" evidence="8">
    <location>
        <begin position="29"/>
        <end position="122"/>
    </location>
</feature>
<name>A0A1B7THV5_9ASCO</name>
<dbReference type="GO" id="GO:0016020">
    <property type="term" value="C:membrane"/>
    <property type="evidence" value="ECO:0007669"/>
    <property type="project" value="UniProtKB-SubCell"/>
</dbReference>
<evidence type="ECO:0000256" key="3">
    <source>
        <dbReference type="ARBA" id="ARBA00022448"/>
    </source>
</evidence>
<feature type="transmembrane region" description="Helical" evidence="7">
    <location>
        <begin position="772"/>
        <end position="794"/>
    </location>
</feature>
<dbReference type="InterPro" id="IPR044880">
    <property type="entry name" value="NCX_ion-bd_dom_sf"/>
</dbReference>
<gene>
    <name evidence="9" type="ORF">HANVADRAFT_58111</name>
</gene>
<keyword evidence="4 7" id="KW-0812">Transmembrane</keyword>
<keyword evidence="5 7" id="KW-1133">Transmembrane helix</keyword>
<dbReference type="Gene3D" id="1.20.1420.30">
    <property type="entry name" value="NCX, central ion-binding region"/>
    <property type="match status" value="1"/>
</dbReference>
<evidence type="ECO:0000256" key="1">
    <source>
        <dbReference type="ARBA" id="ARBA00004141"/>
    </source>
</evidence>
<feature type="transmembrane region" description="Helical" evidence="7">
    <location>
        <begin position="460"/>
        <end position="479"/>
    </location>
</feature>
<dbReference type="Pfam" id="PF01699">
    <property type="entry name" value="Na_Ca_ex"/>
    <property type="match status" value="2"/>
</dbReference>
<evidence type="ECO:0000256" key="7">
    <source>
        <dbReference type="SAM" id="Phobius"/>
    </source>
</evidence>
<evidence type="ECO:0000256" key="6">
    <source>
        <dbReference type="ARBA" id="ARBA00023136"/>
    </source>
</evidence>
<feature type="domain" description="Sodium/calcium exchanger membrane region" evidence="8">
    <location>
        <begin position="548"/>
        <end position="695"/>
    </location>
</feature>
<dbReference type="Proteomes" id="UP000092321">
    <property type="component" value="Unassembled WGS sequence"/>
</dbReference>
<dbReference type="PANTHER" id="PTHR12266">
    <property type="entry name" value="NA+/CA2+ K+ INDEPENDENT EXCHANGER"/>
    <property type="match status" value="1"/>
</dbReference>
<evidence type="ECO:0000259" key="8">
    <source>
        <dbReference type="Pfam" id="PF01699"/>
    </source>
</evidence>
<proteinExistence type="inferred from homology"/>
<comment type="similarity">
    <text evidence="2">Belongs to the Ca(2+):cation antiporter (CaCA) (TC 2.A.19) family.</text>
</comment>
<dbReference type="AlphaFoldDB" id="A0A1B7THV5"/>
<evidence type="ECO:0000313" key="9">
    <source>
        <dbReference type="EMBL" id="OBA28225.1"/>
    </source>
</evidence>
<feature type="transmembrane region" description="Helical" evidence="7">
    <location>
        <begin position="682"/>
        <end position="707"/>
    </location>
</feature>
<evidence type="ECO:0000256" key="4">
    <source>
        <dbReference type="ARBA" id="ARBA00022692"/>
    </source>
</evidence>
<feature type="transmembrane region" description="Helical" evidence="7">
    <location>
        <begin position="403"/>
        <end position="422"/>
    </location>
</feature>